<evidence type="ECO:0000313" key="3">
    <source>
        <dbReference type="Proteomes" id="UP000184096"/>
    </source>
</evidence>
<feature type="transmembrane region" description="Helical" evidence="1">
    <location>
        <begin position="25"/>
        <end position="45"/>
    </location>
</feature>
<sequence>MSATIVLSGPKSSSLRRFLLRRSPLGVPIAIWALSLLLIAAAAHLHTPTISFDPQEVAIPF</sequence>
<keyword evidence="1" id="KW-0472">Membrane</keyword>
<proteinExistence type="predicted"/>
<protein>
    <submittedName>
        <fullName evidence="2">Uncharacterized protein</fullName>
    </submittedName>
</protein>
<keyword evidence="3" id="KW-1185">Reference proteome</keyword>
<gene>
    <name evidence="2" type="ORF">SAMN05444170_5049</name>
</gene>
<name>A0A1M7UGV9_9BRAD</name>
<reference evidence="3" key="1">
    <citation type="submission" date="2016-11" db="EMBL/GenBank/DDBJ databases">
        <authorList>
            <person name="Varghese N."/>
            <person name="Submissions S."/>
        </authorList>
    </citation>
    <scope>NUCLEOTIDE SEQUENCE [LARGE SCALE GENOMIC DNA]</scope>
    <source>
        <strain evidence="3">GAS401</strain>
    </source>
</reference>
<dbReference type="Proteomes" id="UP000184096">
    <property type="component" value="Chromosome I"/>
</dbReference>
<dbReference type="EMBL" id="LT670849">
    <property type="protein sequence ID" value="SHN82229.1"/>
    <property type="molecule type" value="Genomic_DNA"/>
</dbReference>
<dbReference type="RefSeq" id="WP_156898699.1">
    <property type="nucleotide sequence ID" value="NZ_LT670849.1"/>
</dbReference>
<dbReference type="AlphaFoldDB" id="A0A1M7UGV9"/>
<evidence type="ECO:0000256" key="1">
    <source>
        <dbReference type="SAM" id="Phobius"/>
    </source>
</evidence>
<organism evidence="2 3">
    <name type="scientific">Bradyrhizobium erythrophlei</name>
    <dbReference type="NCBI Taxonomy" id="1437360"/>
    <lineage>
        <taxon>Bacteria</taxon>
        <taxon>Pseudomonadati</taxon>
        <taxon>Pseudomonadota</taxon>
        <taxon>Alphaproteobacteria</taxon>
        <taxon>Hyphomicrobiales</taxon>
        <taxon>Nitrobacteraceae</taxon>
        <taxon>Bradyrhizobium</taxon>
    </lineage>
</organism>
<keyword evidence="1" id="KW-1133">Transmembrane helix</keyword>
<keyword evidence="1" id="KW-0812">Transmembrane</keyword>
<accession>A0A1M7UGV9</accession>
<evidence type="ECO:0000313" key="2">
    <source>
        <dbReference type="EMBL" id="SHN82229.1"/>
    </source>
</evidence>